<keyword evidence="1" id="KW-0472">Membrane</keyword>
<dbReference type="EMBL" id="CP021422">
    <property type="protein sequence ID" value="ASB41791.1"/>
    <property type="molecule type" value="Genomic_DNA"/>
</dbReference>
<reference evidence="3 5" key="3">
    <citation type="submission" date="2020-11" db="EMBL/GenBank/DDBJ databases">
        <title>Closed and high quality bacterial genomes of the OMM12 community.</title>
        <authorList>
            <person name="Marbouty M."/>
            <person name="Lamy-Besnier Q."/>
            <person name="Debarbieux L."/>
            <person name="Koszul R."/>
        </authorList>
    </citation>
    <scope>NUCLEOTIDE SEQUENCE [LARGE SCALE GENOMIC DNA]</scope>
    <source>
        <strain evidence="3 5">KB18</strain>
    </source>
</reference>
<evidence type="ECO:0000313" key="2">
    <source>
        <dbReference type="EMBL" id="ASB41791.1"/>
    </source>
</evidence>
<evidence type="ECO:0000256" key="1">
    <source>
        <dbReference type="SAM" id="Phobius"/>
    </source>
</evidence>
<feature type="transmembrane region" description="Helical" evidence="1">
    <location>
        <begin position="21"/>
        <end position="41"/>
    </location>
</feature>
<feature type="transmembrane region" description="Helical" evidence="1">
    <location>
        <begin position="94"/>
        <end position="124"/>
    </location>
</feature>
<evidence type="ECO:0000313" key="3">
    <source>
        <dbReference type="EMBL" id="QQR31059.1"/>
    </source>
</evidence>
<keyword evidence="4" id="KW-1185">Reference proteome</keyword>
<evidence type="ECO:0000313" key="4">
    <source>
        <dbReference type="Proteomes" id="UP000196710"/>
    </source>
</evidence>
<feature type="transmembrane region" description="Helical" evidence="1">
    <location>
        <begin position="162"/>
        <end position="186"/>
    </location>
</feature>
<protein>
    <submittedName>
        <fullName evidence="3">Lantibiotic immunity ABC transporter MutG family permease subunit</fullName>
    </submittedName>
</protein>
<dbReference type="NCBIfam" id="TIGR03733">
    <property type="entry name" value="lanti_perm_MutG"/>
    <property type="match status" value="1"/>
</dbReference>
<dbReference type="Proteomes" id="UP000196710">
    <property type="component" value="Chromosome"/>
</dbReference>
<dbReference type="Proteomes" id="UP000596035">
    <property type="component" value="Chromosome"/>
</dbReference>
<organism evidence="3 5">
    <name type="scientific">Acutalibacter muris</name>
    <dbReference type="NCBI Taxonomy" id="1796620"/>
    <lineage>
        <taxon>Bacteria</taxon>
        <taxon>Bacillati</taxon>
        <taxon>Bacillota</taxon>
        <taxon>Clostridia</taxon>
        <taxon>Eubacteriales</taxon>
        <taxon>Acutalibacteraceae</taxon>
        <taxon>Acutalibacter</taxon>
    </lineage>
</organism>
<keyword evidence="1" id="KW-0812">Transmembrane</keyword>
<dbReference type="RefSeq" id="WP_016219410.1">
    <property type="nucleotide sequence ID" value="NZ_CP021422.1"/>
</dbReference>
<name>A0A1Z2XTS9_9FIRM</name>
<reference evidence="2" key="1">
    <citation type="journal article" date="2017" name="Genome Announc.">
        <title>High-Quality Whole-Genome Sequences of the Oligo-Mouse-Microbiota Bacterial Community.</title>
        <authorList>
            <person name="Garzetti D."/>
            <person name="Brugiroux S."/>
            <person name="Bunk B."/>
            <person name="Pukall R."/>
            <person name="McCoy K.D."/>
            <person name="Macpherson A.J."/>
            <person name="Stecher B."/>
        </authorList>
    </citation>
    <scope>NUCLEOTIDE SEQUENCE</scope>
    <source>
        <strain evidence="2">KB18</strain>
    </source>
</reference>
<reference evidence="4" key="2">
    <citation type="submission" date="2017-05" db="EMBL/GenBank/DDBJ databases">
        <title>Improved OligoMM genomes.</title>
        <authorList>
            <person name="Garzetti D."/>
        </authorList>
    </citation>
    <scope>NUCLEOTIDE SEQUENCE [LARGE SCALE GENOMIC DNA]</scope>
    <source>
        <strain evidence="4">KB18</strain>
    </source>
</reference>
<accession>A0A1Z2XTS9</accession>
<evidence type="ECO:0000313" key="5">
    <source>
        <dbReference type="Proteomes" id="UP000596035"/>
    </source>
</evidence>
<proteinExistence type="predicted"/>
<sequence length="247" mass="27626">MGTVLRCVRADYLKAKRSMLNVIYIIVPLILALAFAGYFHISSWNRTLKISAFFEMLGIIYPFLVGIIVGIIAQRESQAGHYQFILSTVSSRTHIYIGELCFLLINSLLFYTLAVGSFALMFPFTSISGYVQVIGLLLLSSTPIYQIHFLCAFIFGKSASMGLGIAGSLLSAIMLTGLGDVCWQYIPWAWSVRFMDFWLLATTNKDAYLQSCSTFYVGIIINIVAILVLFAVSIMWIRLWDGGKEND</sequence>
<feature type="transmembrane region" description="Helical" evidence="1">
    <location>
        <begin position="53"/>
        <end position="73"/>
    </location>
</feature>
<dbReference type="AlphaFoldDB" id="A0A1Z2XTS9"/>
<dbReference type="EMBL" id="CP065321">
    <property type="protein sequence ID" value="QQR31059.1"/>
    <property type="molecule type" value="Genomic_DNA"/>
</dbReference>
<feature type="transmembrane region" description="Helical" evidence="1">
    <location>
        <begin position="215"/>
        <end position="237"/>
    </location>
</feature>
<dbReference type="CDD" id="cd21808">
    <property type="entry name" value="ABC-2_lan_permease_MutG"/>
    <property type="match status" value="1"/>
</dbReference>
<keyword evidence="1" id="KW-1133">Transmembrane helix</keyword>
<dbReference type="InterPro" id="IPR022294">
    <property type="entry name" value="ABC-transptr_permeasesu"/>
</dbReference>
<gene>
    <name evidence="2" type="ORF">ADH66_14695</name>
    <name evidence="3" type="ORF">I5Q82_05080</name>
</gene>